<dbReference type="InterPro" id="IPR048764">
    <property type="entry name" value="PylC_N"/>
</dbReference>
<gene>
    <name evidence="6" type="ORF">C7Y72_05180</name>
</gene>
<dbReference type="InterPro" id="IPR011761">
    <property type="entry name" value="ATP-grasp"/>
</dbReference>
<proteinExistence type="predicted"/>
<dbReference type="PANTHER" id="PTHR43585">
    <property type="entry name" value="FUMIPYRROLE BIOSYNTHESIS PROTEIN C"/>
    <property type="match status" value="1"/>
</dbReference>
<dbReference type="InterPro" id="IPR013815">
    <property type="entry name" value="ATP_grasp_subdomain_1"/>
</dbReference>
<dbReference type="GO" id="GO:0005524">
    <property type="term" value="F:ATP binding"/>
    <property type="evidence" value="ECO:0007669"/>
    <property type="project" value="UniProtKB-UniRule"/>
</dbReference>
<evidence type="ECO:0000259" key="5">
    <source>
        <dbReference type="PROSITE" id="PS50975"/>
    </source>
</evidence>
<dbReference type="AlphaFoldDB" id="A0A2T4UIL8"/>
<evidence type="ECO:0000313" key="6">
    <source>
        <dbReference type="EMBL" id="PTL59080.1"/>
    </source>
</evidence>
<dbReference type="Pfam" id="PF15632">
    <property type="entry name" value="ATPgrasp_Ter"/>
    <property type="match status" value="1"/>
</dbReference>
<dbReference type="PANTHER" id="PTHR43585:SF2">
    <property type="entry name" value="ATP-GRASP ENZYME FSQD"/>
    <property type="match status" value="1"/>
</dbReference>
<keyword evidence="1" id="KW-0436">Ligase</keyword>
<evidence type="ECO:0000256" key="1">
    <source>
        <dbReference type="ARBA" id="ARBA00022598"/>
    </source>
</evidence>
<protein>
    <recommendedName>
        <fullName evidence="5">ATP-grasp domain-containing protein</fullName>
    </recommendedName>
</protein>
<sequence>MDSVSRRQRSLMQPGILPESGHMKAVLLTGVGKRYDIVSAFAQHTTVVAADPSPLAPAQYAATVRSSVPLIRDPAYVPALRALCDEHDVGAIVPLTDLDIETLAVAREEGHLPEALVPPSASASATYDKHGTHLWLTAQGLPSPPTVLPDDLDAIADHYPVMVKPVRGSGARSIHPCRDRRDAEFFVDYVDEPVMIQKLMDGPEFSMDCLSDTEGRCLNVIPRTMLESRGGESIKGAAIADPELIELGRRVVEALGVRGPCTVQAFRDKDLGLGITDVNTRFGGAFPAPMYAALPGRTYPELIVAMANGERPDPHVGEFVAGRHFTRYYWQLELDEAMQPTGRDIVSPPGPPAPR</sequence>
<keyword evidence="7" id="KW-1185">Reference proteome</keyword>
<evidence type="ECO:0000256" key="2">
    <source>
        <dbReference type="ARBA" id="ARBA00022741"/>
    </source>
</evidence>
<dbReference type="Gene3D" id="3.30.1490.20">
    <property type="entry name" value="ATP-grasp fold, A domain"/>
    <property type="match status" value="1"/>
</dbReference>
<dbReference type="GO" id="GO:0016874">
    <property type="term" value="F:ligase activity"/>
    <property type="evidence" value="ECO:0007669"/>
    <property type="project" value="UniProtKB-KW"/>
</dbReference>
<reference evidence="6 7" key="1">
    <citation type="submission" date="2018-03" db="EMBL/GenBank/DDBJ databases">
        <title>Aquarubrobacter algicola gen. nov., sp. nov., a novel actinobacterium isolated from shallow eutrophic lake during the end of cyanobacterial harmful algal blooms.</title>
        <authorList>
            <person name="Chun S.J."/>
        </authorList>
    </citation>
    <scope>NUCLEOTIDE SEQUENCE [LARGE SCALE GENOMIC DNA]</scope>
    <source>
        <strain evidence="6 7">Seoho-28</strain>
    </source>
</reference>
<dbReference type="Pfam" id="PF21360">
    <property type="entry name" value="PylC-like_N"/>
    <property type="match status" value="1"/>
</dbReference>
<evidence type="ECO:0000313" key="7">
    <source>
        <dbReference type="Proteomes" id="UP000240739"/>
    </source>
</evidence>
<feature type="domain" description="ATP-grasp" evidence="5">
    <location>
        <begin position="133"/>
        <end position="308"/>
    </location>
</feature>
<dbReference type="Gene3D" id="3.40.50.20">
    <property type="match status" value="1"/>
</dbReference>
<dbReference type="EMBL" id="PYYB01000001">
    <property type="protein sequence ID" value="PTL59080.1"/>
    <property type="molecule type" value="Genomic_DNA"/>
</dbReference>
<organism evidence="6 7">
    <name type="scientific">Paraconexibacter algicola</name>
    <dbReference type="NCBI Taxonomy" id="2133960"/>
    <lineage>
        <taxon>Bacteria</taxon>
        <taxon>Bacillati</taxon>
        <taxon>Actinomycetota</taxon>
        <taxon>Thermoleophilia</taxon>
        <taxon>Solirubrobacterales</taxon>
        <taxon>Paraconexibacteraceae</taxon>
        <taxon>Paraconexibacter</taxon>
    </lineage>
</organism>
<comment type="caution">
    <text evidence="6">The sequence shown here is derived from an EMBL/GenBank/DDBJ whole genome shotgun (WGS) entry which is preliminary data.</text>
</comment>
<dbReference type="InterPro" id="IPR052032">
    <property type="entry name" value="ATP-dep_AA_Ligase"/>
</dbReference>
<evidence type="ECO:0000256" key="4">
    <source>
        <dbReference type="PROSITE-ProRule" id="PRU00409"/>
    </source>
</evidence>
<keyword evidence="3 4" id="KW-0067">ATP-binding</keyword>
<evidence type="ECO:0000256" key="3">
    <source>
        <dbReference type="ARBA" id="ARBA00022840"/>
    </source>
</evidence>
<dbReference type="Gene3D" id="3.30.470.20">
    <property type="entry name" value="ATP-grasp fold, B domain"/>
    <property type="match status" value="1"/>
</dbReference>
<dbReference type="PROSITE" id="PS50975">
    <property type="entry name" value="ATP_GRASP"/>
    <property type="match status" value="1"/>
</dbReference>
<dbReference type="GO" id="GO:0046872">
    <property type="term" value="F:metal ion binding"/>
    <property type="evidence" value="ECO:0007669"/>
    <property type="project" value="InterPro"/>
</dbReference>
<keyword evidence="2 4" id="KW-0547">Nucleotide-binding</keyword>
<dbReference type="SUPFAM" id="SSF56059">
    <property type="entry name" value="Glutathione synthetase ATP-binding domain-like"/>
    <property type="match status" value="1"/>
</dbReference>
<accession>A0A2T4UIL8</accession>
<name>A0A2T4UIL8_9ACTN</name>
<dbReference type="Proteomes" id="UP000240739">
    <property type="component" value="Unassembled WGS sequence"/>
</dbReference>